<dbReference type="EMBL" id="JACVHL010000029">
    <property type="protein sequence ID" value="MCC3807711.1"/>
    <property type="molecule type" value="Genomic_DNA"/>
</dbReference>
<evidence type="ECO:0000256" key="3">
    <source>
        <dbReference type="ARBA" id="ARBA00022989"/>
    </source>
</evidence>
<evidence type="ECO:0000256" key="2">
    <source>
        <dbReference type="ARBA" id="ARBA00022692"/>
    </source>
</evidence>
<comment type="subcellular location">
    <subcellularLocation>
        <location evidence="1">Membrane</location>
        <topology evidence="1">Single-pass membrane protein</topology>
    </subcellularLocation>
</comment>
<dbReference type="RefSeq" id="WP_208894638.1">
    <property type="nucleotide sequence ID" value="NZ_CP066164.1"/>
</dbReference>
<dbReference type="GO" id="GO:0016020">
    <property type="term" value="C:membrane"/>
    <property type="evidence" value="ECO:0007669"/>
    <property type="project" value="UniProtKB-SubCell"/>
</dbReference>
<dbReference type="Proteomes" id="UP000726777">
    <property type="component" value="Unassembled WGS sequence"/>
</dbReference>
<organism evidence="7 8">
    <name type="scientific">Vibrio parahaemolyticus</name>
    <dbReference type="NCBI Taxonomy" id="670"/>
    <lineage>
        <taxon>Bacteria</taxon>
        <taxon>Pseudomonadati</taxon>
        <taxon>Pseudomonadota</taxon>
        <taxon>Gammaproteobacteria</taxon>
        <taxon>Vibrionales</taxon>
        <taxon>Vibrionaceae</taxon>
        <taxon>Vibrio</taxon>
    </lineage>
</organism>
<dbReference type="InterPro" id="IPR007430">
    <property type="entry name" value="VirB8"/>
</dbReference>
<dbReference type="PIRSF" id="PIRSF003299">
    <property type="entry name" value="VirB8_PtlE"/>
    <property type="match status" value="1"/>
</dbReference>
<reference evidence="7" key="1">
    <citation type="submission" date="2020-09" db="EMBL/GenBank/DDBJ databases">
        <title>Genome sequence of Vibrio parahaemolyticus isolates.</title>
        <authorList>
            <person name="Hammerl J.A."/>
            <person name="Strauch E."/>
        </authorList>
    </citation>
    <scope>NUCLEOTIDE SEQUENCE</scope>
    <source>
        <strain evidence="7">17-VB00146</strain>
    </source>
</reference>
<dbReference type="SUPFAM" id="SSF54427">
    <property type="entry name" value="NTF2-like"/>
    <property type="match status" value="1"/>
</dbReference>
<dbReference type="GO" id="GO:0030255">
    <property type="term" value="P:protein secretion by the type IV secretion system"/>
    <property type="evidence" value="ECO:0007669"/>
    <property type="project" value="InterPro"/>
</dbReference>
<evidence type="ECO:0000313" key="8">
    <source>
        <dbReference type="Proteomes" id="UP000726777"/>
    </source>
</evidence>
<evidence type="ECO:0000256" key="1">
    <source>
        <dbReference type="ARBA" id="ARBA00004167"/>
    </source>
</evidence>
<name>A0A9Q3UI76_VIBPH</name>
<dbReference type="AlphaFoldDB" id="A0A9Q3UI76"/>
<proteinExistence type="predicted"/>
<evidence type="ECO:0000259" key="6">
    <source>
        <dbReference type="Pfam" id="PF04335"/>
    </source>
</evidence>
<dbReference type="InterPro" id="IPR032710">
    <property type="entry name" value="NTF2-like_dom_sf"/>
</dbReference>
<evidence type="ECO:0000313" key="7">
    <source>
        <dbReference type="EMBL" id="MCC3807711.1"/>
    </source>
</evidence>
<feature type="transmembrane region" description="Helical" evidence="5">
    <location>
        <begin position="55"/>
        <end position="76"/>
    </location>
</feature>
<feature type="domain" description="Bacterial virulence protein VirB8" evidence="6">
    <location>
        <begin position="35"/>
        <end position="248"/>
    </location>
</feature>
<sequence length="251" mass="28273">METSQDTFEQNKKALNAPNSKALTQETNDYLNQIKQFENDRVDMAKQSAKTAWKVATGAGALAGLALIALAVTMPLKEVEPYLLSVDSKTGFTTILKPLADAQKTTYGEVLDRFWVNRYIIERNSYIWESVQGSFDVIKLMSASNVFARYKSYIMGDKSPVASFKDRKQIKVSIKNITFLPASDDEQIIAQVQFSRDVLSRDGQPASGYKTTHWTATLTFDYLAPVKSEIARRQNPLGFRVTSYREDKVVE</sequence>
<keyword evidence="4 5" id="KW-0472">Membrane</keyword>
<comment type="caution">
    <text evidence="7">The sequence shown here is derived from an EMBL/GenBank/DDBJ whole genome shotgun (WGS) entry which is preliminary data.</text>
</comment>
<dbReference type="InterPro" id="IPR026264">
    <property type="entry name" value="VirB8/PtlE"/>
</dbReference>
<dbReference type="CDD" id="cd16424">
    <property type="entry name" value="VirB8"/>
    <property type="match status" value="1"/>
</dbReference>
<protein>
    <submittedName>
        <fullName evidence="7">Type IV secretion system protein</fullName>
    </submittedName>
</protein>
<evidence type="ECO:0000256" key="4">
    <source>
        <dbReference type="ARBA" id="ARBA00023136"/>
    </source>
</evidence>
<gene>
    <name evidence="7" type="ORF">IB292_22070</name>
</gene>
<dbReference type="Gene3D" id="3.10.450.230">
    <property type="entry name" value="VirB8 protein"/>
    <property type="match status" value="1"/>
</dbReference>
<keyword evidence="2 5" id="KW-0812">Transmembrane</keyword>
<accession>A0A9Q3UI76</accession>
<keyword evidence="3 5" id="KW-1133">Transmembrane helix</keyword>
<evidence type="ECO:0000256" key="5">
    <source>
        <dbReference type="SAM" id="Phobius"/>
    </source>
</evidence>
<dbReference type="Pfam" id="PF04335">
    <property type="entry name" value="VirB8"/>
    <property type="match status" value="1"/>
</dbReference>